<dbReference type="AlphaFoldDB" id="A0A423WLA8"/>
<feature type="transmembrane region" description="Helical" evidence="5">
    <location>
        <begin position="7"/>
        <end position="31"/>
    </location>
</feature>
<feature type="transmembrane region" description="Helical" evidence="5">
    <location>
        <begin position="74"/>
        <end position="98"/>
    </location>
</feature>
<sequence length="167" mass="18112">MEFPLVLALRAVQGVFAVIILGLSASVIQWYNDDTLTSPPAPVGFMIFVPLFSLVSCVYLEITPKFLPKYLHPWAVLGFEVVNVIFYFAGFVAMAVFLNNLVFCRGAVCASARAATVFASFNFVLWGVTAGLAIKGTFNGMFASLLARRTGANSRATDQSPQMKEAV</sequence>
<name>A0A423WLA8_CYTCH</name>
<dbReference type="Pfam" id="PF01284">
    <property type="entry name" value="MARVEL"/>
    <property type="match status" value="1"/>
</dbReference>
<reference evidence="7 8" key="1">
    <citation type="submission" date="2015-09" db="EMBL/GenBank/DDBJ databases">
        <title>Host preference determinants of Valsa canker pathogens revealed by comparative genomics.</title>
        <authorList>
            <person name="Yin Z."/>
            <person name="Huang L."/>
        </authorList>
    </citation>
    <scope>NUCLEOTIDE SEQUENCE [LARGE SCALE GENOMIC DNA]</scope>
    <source>
        <strain evidence="7 8">YSFL</strain>
    </source>
</reference>
<dbReference type="PANTHER" id="PTHR37451">
    <property type="entry name" value="MARVEL DOMAIN"/>
    <property type="match status" value="1"/>
</dbReference>
<dbReference type="Proteomes" id="UP000284375">
    <property type="component" value="Unassembled WGS sequence"/>
</dbReference>
<evidence type="ECO:0000256" key="3">
    <source>
        <dbReference type="ARBA" id="ARBA00022989"/>
    </source>
</evidence>
<evidence type="ECO:0000256" key="4">
    <source>
        <dbReference type="ARBA" id="ARBA00023136"/>
    </source>
</evidence>
<keyword evidence="4 5" id="KW-0472">Membrane</keyword>
<evidence type="ECO:0000259" key="6">
    <source>
        <dbReference type="PROSITE" id="PS51225"/>
    </source>
</evidence>
<comment type="subcellular location">
    <subcellularLocation>
        <location evidence="1">Membrane</location>
        <topology evidence="1">Multi-pass membrane protein</topology>
    </subcellularLocation>
</comment>
<feature type="domain" description="MARVEL" evidence="6">
    <location>
        <begin position="1"/>
        <end position="138"/>
    </location>
</feature>
<keyword evidence="8" id="KW-1185">Reference proteome</keyword>
<gene>
    <name evidence="7" type="ORF">VSDG_00839</name>
</gene>
<keyword evidence="2 5" id="KW-0812">Transmembrane</keyword>
<evidence type="ECO:0000313" key="7">
    <source>
        <dbReference type="EMBL" id="ROW04198.1"/>
    </source>
</evidence>
<dbReference type="STRING" id="252740.A0A423WLA8"/>
<organism evidence="7 8">
    <name type="scientific">Cytospora chrysosperma</name>
    <name type="common">Cytospora canker fungus</name>
    <name type="synonym">Sphaeria chrysosperma</name>
    <dbReference type="NCBI Taxonomy" id="252740"/>
    <lineage>
        <taxon>Eukaryota</taxon>
        <taxon>Fungi</taxon>
        <taxon>Dikarya</taxon>
        <taxon>Ascomycota</taxon>
        <taxon>Pezizomycotina</taxon>
        <taxon>Sordariomycetes</taxon>
        <taxon>Sordariomycetidae</taxon>
        <taxon>Diaporthales</taxon>
        <taxon>Cytosporaceae</taxon>
        <taxon>Cytospora</taxon>
    </lineage>
</organism>
<dbReference type="PROSITE" id="PS51225">
    <property type="entry name" value="MARVEL"/>
    <property type="match status" value="1"/>
</dbReference>
<dbReference type="InterPro" id="IPR008253">
    <property type="entry name" value="Marvel"/>
</dbReference>
<proteinExistence type="predicted"/>
<evidence type="ECO:0000313" key="8">
    <source>
        <dbReference type="Proteomes" id="UP000284375"/>
    </source>
</evidence>
<keyword evidence="3 5" id="KW-1133">Transmembrane helix</keyword>
<accession>A0A423WLA8</accession>
<evidence type="ECO:0000256" key="1">
    <source>
        <dbReference type="ARBA" id="ARBA00004141"/>
    </source>
</evidence>
<dbReference type="OrthoDB" id="2117453at2759"/>
<dbReference type="PANTHER" id="PTHR37451:SF5">
    <property type="entry name" value="MARVEL DOMAIN-CONTAINING PROTEIN"/>
    <property type="match status" value="1"/>
</dbReference>
<protein>
    <recommendedName>
        <fullName evidence="6">MARVEL domain-containing protein</fullName>
    </recommendedName>
</protein>
<feature type="transmembrane region" description="Helical" evidence="5">
    <location>
        <begin position="43"/>
        <end position="62"/>
    </location>
</feature>
<dbReference type="GO" id="GO:0016020">
    <property type="term" value="C:membrane"/>
    <property type="evidence" value="ECO:0007669"/>
    <property type="project" value="UniProtKB-SubCell"/>
</dbReference>
<comment type="caution">
    <text evidence="7">The sequence shown here is derived from an EMBL/GenBank/DDBJ whole genome shotgun (WGS) entry which is preliminary data.</text>
</comment>
<evidence type="ECO:0000256" key="5">
    <source>
        <dbReference type="SAM" id="Phobius"/>
    </source>
</evidence>
<evidence type="ECO:0000256" key="2">
    <source>
        <dbReference type="ARBA" id="ARBA00022692"/>
    </source>
</evidence>
<dbReference type="EMBL" id="LJZO01000002">
    <property type="protein sequence ID" value="ROW04198.1"/>
    <property type="molecule type" value="Genomic_DNA"/>
</dbReference>